<evidence type="ECO:0000313" key="6">
    <source>
        <dbReference type="EMBL" id="MBS5410025.1"/>
    </source>
</evidence>
<dbReference type="PATRIC" id="fig|818.23.peg.3197"/>
<dbReference type="Proteomes" id="UP000284785">
    <property type="component" value="Unassembled WGS sequence"/>
</dbReference>
<dbReference type="Proteomes" id="UP000440614">
    <property type="component" value="Unassembled WGS sequence"/>
</dbReference>
<dbReference type="Proteomes" id="UP001217776">
    <property type="component" value="Unassembled WGS sequence"/>
</dbReference>
<dbReference type="KEGG" id="btho:Btheta7330_03105"/>
<organism evidence="4 15">
    <name type="scientific">Bacteroides thetaiotaomicron</name>
    <dbReference type="NCBI Taxonomy" id="818"/>
    <lineage>
        <taxon>Bacteria</taxon>
        <taxon>Pseudomonadati</taxon>
        <taxon>Bacteroidota</taxon>
        <taxon>Bacteroidia</taxon>
        <taxon>Bacteroidales</taxon>
        <taxon>Bacteroidaceae</taxon>
        <taxon>Bacteroides</taxon>
    </lineage>
</organism>
<gene>
    <name evidence="9" type="ORF">DW011_04725</name>
    <name evidence="8" type="ORF">DW780_00570</name>
    <name evidence="2" type="ORF">ERS852557_01101</name>
    <name evidence="5" type="ORF">GAN91_01800</name>
    <name evidence="4" type="ORF">GAN93_22500</name>
    <name evidence="3" type="ORF">GAO51_03810</name>
    <name evidence="6" type="ORF">KHY35_04800</name>
    <name evidence="7" type="ORF">PO127_04360</name>
</gene>
<dbReference type="Proteomes" id="UP000460317">
    <property type="component" value="Unassembled WGS sequence"/>
</dbReference>
<dbReference type="GeneID" id="60926233"/>
<dbReference type="RefSeq" id="WP_008766185.1">
    <property type="nucleotide sequence ID" value="NZ_BAABXH010000002.1"/>
</dbReference>
<dbReference type="AlphaFoldDB" id="A0A0P0FGW1"/>
<evidence type="ECO:0000313" key="13">
    <source>
        <dbReference type="Proteomes" id="UP000436858"/>
    </source>
</evidence>
<evidence type="ECO:0008006" key="16">
    <source>
        <dbReference type="Google" id="ProtNLM"/>
    </source>
</evidence>
<evidence type="ECO:0000313" key="3">
    <source>
        <dbReference type="EMBL" id="KAB4315060.1"/>
    </source>
</evidence>
<reference evidence="6" key="4">
    <citation type="submission" date="2021-02" db="EMBL/GenBank/DDBJ databases">
        <title>Infant gut strain persistence is associated with maternal origin, phylogeny, and functional potential including surface adhesion and iron acquisition.</title>
        <authorList>
            <person name="Lou Y.C."/>
        </authorList>
    </citation>
    <scope>NUCLEOTIDE SEQUENCE</scope>
    <source>
        <strain evidence="6">L3_082_243G1_dasL3_082_243G1_maxbin2.maxbin.015s ta_sub</strain>
    </source>
</reference>
<feature type="chain" id="PRO_5002964562" description="FAS1 domain-containing protein" evidence="1">
    <location>
        <begin position="20"/>
        <end position="264"/>
    </location>
</feature>
<evidence type="ECO:0000313" key="2">
    <source>
        <dbReference type="EMBL" id="CUP58556.1"/>
    </source>
</evidence>
<reference evidence="7" key="5">
    <citation type="submission" date="2022-10" db="EMBL/GenBank/DDBJ databases">
        <title>Human gut microbiome strain richness.</title>
        <authorList>
            <person name="Chen-Liaw A."/>
        </authorList>
    </citation>
    <scope>NUCLEOTIDE SEQUENCE</scope>
    <source>
        <strain evidence="7">1001283st1_A3_1001283B150304_161114</strain>
    </source>
</reference>
<evidence type="ECO:0000313" key="8">
    <source>
        <dbReference type="EMBL" id="RHD91779.1"/>
    </source>
</evidence>
<evidence type="ECO:0000313" key="9">
    <source>
        <dbReference type="EMBL" id="RHL63053.1"/>
    </source>
</evidence>
<evidence type="ECO:0000313" key="10">
    <source>
        <dbReference type="Proteomes" id="UP000095541"/>
    </source>
</evidence>
<protein>
    <recommendedName>
        <fullName evidence="16">FAS1 domain-containing protein</fullName>
    </recommendedName>
</protein>
<evidence type="ECO:0000313" key="14">
    <source>
        <dbReference type="Proteomes" id="UP000440614"/>
    </source>
</evidence>
<dbReference type="Proteomes" id="UP000436858">
    <property type="component" value="Unassembled WGS sequence"/>
</dbReference>
<dbReference type="EMBL" id="QSJP01000001">
    <property type="protein sequence ID" value="RHD91779.1"/>
    <property type="molecule type" value="Genomic_DNA"/>
</dbReference>
<evidence type="ECO:0000256" key="1">
    <source>
        <dbReference type="SAM" id="SignalP"/>
    </source>
</evidence>
<evidence type="ECO:0000313" key="7">
    <source>
        <dbReference type="EMBL" id="MDC2234980.1"/>
    </source>
</evidence>
<feature type="signal peptide" evidence="1">
    <location>
        <begin position="1"/>
        <end position="19"/>
    </location>
</feature>
<accession>C6IEC2</accession>
<evidence type="ECO:0000313" key="12">
    <source>
        <dbReference type="Proteomes" id="UP000284785"/>
    </source>
</evidence>
<dbReference type="EMBL" id="WCSB01000032">
    <property type="protein sequence ID" value="KAB4448145.1"/>
    <property type="molecule type" value="Genomic_DNA"/>
</dbReference>
<evidence type="ECO:0000313" key="11">
    <source>
        <dbReference type="Proteomes" id="UP000283616"/>
    </source>
</evidence>
<name>A0A0P0FGW1_BACT4</name>
<reference evidence="2 10" key="1">
    <citation type="submission" date="2015-09" db="EMBL/GenBank/DDBJ databases">
        <authorList>
            <consortium name="Pathogen Informatics"/>
        </authorList>
    </citation>
    <scope>NUCLEOTIDE SEQUENCE [LARGE SCALE GENOMIC DNA]</scope>
    <source>
        <strain evidence="2 10">2789STDY5834945</strain>
    </source>
</reference>
<dbReference type="Proteomes" id="UP000782901">
    <property type="component" value="Unassembled WGS sequence"/>
</dbReference>
<evidence type="ECO:0000313" key="4">
    <source>
        <dbReference type="EMBL" id="KAB4448145.1"/>
    </source>
</evidence>
<sequence length="264" mass="30445">MNKILFILCLTSASLWMLSCTDYEVASYPEENETEVFNGTVLDYLSTGNERLNLKFDSMMVLVNNIPDFIQQMEQTDVQYTVFAIPDACIRSSLAQLNEYRKQKELGEAIYLSDLLIEPFVVKDTIVNVITPTLNDTIINEYHYDYRADLERMLCKYIIKGSYDTDNILANEGNNSLNSLKYNYQMNIECSRKPASGFVGGGVKQLIFSDMKNSQVKDNWNRVSTVWNDVYTNNGIIHILSPQHSFGFDEFIYVFNNYGNEYKK</sequence>
<dbReference type="Proteomes" id="UP000095541">
    <property type="component" value="Unassembled WGS sequence"/>
</dbReference>
<dbReference type="Proteomes" id="UP000283616">
    <property type="component" value="Unassembled WGS sequence"/>
</dbReference>
<dbReference type="EMBL" id="JAQNVG010000005">
    <property type="protein sequence ID" value="MDC2234980.1"/>
    <property type="molecule type" value="Genomic_DNA"/>
</dbReference>
<dbReference type="EMBL" id="WCSY01000003">
    <property type="protein sequence ID" value="KAB4315060.1"/>
    <property type="molecule type" value="Genomic_DNA"/>
</dbReference>
<proteinExistence type="predicted"/>
<accession>A0A0P0FGW1</accession>
<reference evidence="13 14" key="3">
    <citation type="journal article" date="2019" name="Nat. Med.">
        <title>A library of human gut bacterial isolates paired with longitudinal multiomics data enables mechanistic microbiome research.</title>
        <authorList>
            <person name="Poyet M."/>
            <person name="Groussin M."/>
            <person name="Gibbons S.M."/>
            <person name="Avila-Pacheco J."/>
            <person name="Jiang X."/>
            <person name="Kearney S.M."/>
            <person name="Perrotta A.R."/>
            <person name="Berdy B."/>
            <person name="Zhao S."/>
            <person name="Lieberman T.D."/>
            <person name="Swanson P.K."/>
            <person name="Smith M."/>
            <person name="Roesemann S."/>
            <person name="Alexander J.E."/>
            <person name="Rich S.A."/>
            <person name="Livny J."/>
            <person name="Vlamakis H."/>
            <person name="Clish C."/>
            <person name="Bullock K."/>
            <person name="Deik A."/>
            <person name="Scott J."/>
            <person name="Pierce K.A."/>
            <person name="Xavier R.J."/>
            <person name="Alm E.J."/>
        </authorList>
    </citation>
    <scope>NUCLEOTIDE SEQUENCE [LARGE SCALE GENOMIC DNA]</scope>
    <source>
        <strain evidence="5 13">BIOML-A162</strain>
        <strain evidence="4 15">BIOML-A165</strain>
        <strain evidence="3 14">BIOML-A188</strain>
    </source>
</reference>
<evidence type="ECO:0000313" key="5">
    <source>
        <dbReference type="EMBL" id="KAB4486778.1"/>
    </source>
</evidence>
<reference evidence="11 12" key="2">
    <citation type="submission" date="2018-08" db="EMBL/GenBank/DDBJ databases">
        <title>A genome reference for cultivated species of the human gut microbiota.</title>
        <authorList>
            <person name="Zou Y."/>
            <person name="Xue W."/>
            <person name="Luo G."/>
        </authorList>
    </citation>
    <scope>NUCLEOTIDE SEQUENCE [LARGE SCALE GENOMIC DNA]</scope>
    <source>
        <strain evidence="9 11">AF37-12</strain>
        <strain evidence="8 12">AM30-26</strain>
    </source>
</reference>
<dbReference type="EMBL" id="CZBI01000001">
    <property type="protein sequence ID" value="CUP58556.1"/>
    <property type="molecule type" value="Genomic_DNA"/>
</dbReference>
<dbReference type="PROSITE" id="PS51257">
    <property type="entry name" value="PROKAR_LIPOPROTEIN"/>
    <property type="match status" value="1"/>
</dbReference>
<keyword evidence="1" id="KW-0732">Signal</keyword>
<dbReference type="EMBL" id="JAGZEE010000004">
    <property type="protein sequence ID" value="MBS5410025.1"/>
    <property type="molecule type" value="Genomic_DNA"/>
</dbReference>
<dbReference type="EMBL" id="QROV01000004">
    <property type="protein sequence ID" value="RHL63053.1"/>
    <property type="molecule type" value="Genomic_DNA"/>
</dbReference>
<dbReference type="EMBL" id="WCRY01000002">
    <property type="protein sequence ID" value="KAB4486778.1"/>
    <property type="molecule type" value="Genomic_DNA"/>
</dbReference>
<evidence type="ECO:0000313" key="15">
    <source>
        <dbReference type="Proteomes" id="UP000460317"/>
    </source>
</evidence>